<protein>
    <submittedName>
        <fullName evidence="2">Uncharacterized protein</fullName>
    </submittedName>
</protein>
<dbReference type="RefSeq" id="WP_086202615.1">
    <property type="nucleotide sequence ID" value="NZ_NEGB01000002.1"/>
</dbReference>
<name>A0A1Y3CMM2_9GAMM</name>
<reference evidence="2 3" key="1">
    <citation type="submission" date="2017-04" db="EMBL/GenBank/DDBJ databases">
        <title>High diversity of culturable Acinetobacter species in natural soil and water ecosystems.</title>
        <authorList>
            <person name="Nemec A."/>
            <person name="Radolfova-Krizova L."/>
        </authorList>
    </citation>
    <scope>NUCLEOTIDE SEQUENCE [LARGE SCALE GENOMIC DNA]</scope>
    <source>
        <strain evidence="2 3">ANC 4999</strain>
    </source>
</reference>
<sequence>MKKIILLGCLLISGITMASIDETKTNEIDVCEDIAALAKEVMQQRQDNVPLQTQEQIALEFEGESKDVYELIVEHAYDQPLFNTDLGKQQTIEQFRKHYFELCMSEDN</sequence>
<dbReference type="OrthoDB" id="6694846at2"/>
<dbReference type="STRING" id="1977882.B9T28_03675"/>
<dbReference type="AlphaFoldDB" id="A0A1Y3CMM2"/>
<keyword evidence="3" id="KW-1185">Reference proteome</keyword>
<proteinExistence type="predicted"/>
<evidence type="ECO:0000313" key="3">
    <source>
        <dbReference type="Proteomes" id="UP000242765"/>
    </source>
</evidence>
<organism evidence="2 3">
    <name type="scientific">Acinetobacter silvestris</name>
    <dbReference type="NCBI Taxonomy" id="1977882"/>
    <lineage>
        <taxon>Bacteria</taxon>
        <taxon>Pseudomonadati</taxon>
        <taxon>Pseudomonadota</taxon>
        <taxon>Gammaproteobacteria</taxon>
        <taxon>Moraxellales</taxon>
        <taxon>Moraxellaceae</taxon>
        <taxon>Acinetobacter</taxon>
    </lineage>
</organism>
<gene>
    <name evidence="2" type="ORF">B9T28_03675</name>
</gene>
<dbReference type="EMBL" id="NEGB01000002">
    <property type="protein sequence ID" value="OTG66371.1"/>
    <property type="molecule type" value="Genomic_DNA"/>
</dbReference>
<feature type="chain" id="PRO_5010987484" evidence="1">
    <location>
        <begin position="19"/>
        <end position="108"/>
    </location>
</feature>
<dbReference type="Proteomes" id="UP000242765">
    <property type="component" value="Unassembled WGS sequence"/>
</dbReference>
<accession>A0A1Y3CMM2</accession>
<evidence type="ECO:0000256" key="1">
    <source>
        <dbReference type="SAM" id="SignalP"/>
    </source>
</evidence>
<evidence type="ECO:0000313" key="2">
    <source>
        <dbReference type="EMBL" id="OTG66371.1"/>
    </source>
</evidence>
<keyword evidence="1" id="KW-0732">Signal</keyword>
<feature type="signal peptide" evidence="1">
    <location>
        <begin position="1"/>
        <end position="18"/>
    </location>
</feature>
<comment type="caution">
    <text evidence="2">The sequence shown here is derived from an EMBL/GenBank/DDBJ whole genome shotgun (WGS) entry which is preliminary data.</text>
</comment>